<name>W5TQG8_9NOCA</name>
<dbReference type="InterPro" id="IPR036271">
    <property type="entry name" value="Tet_transcr_reg_TetR-rel_C_sf"/>
</dbReference>
<gene>
    <name evidence="4" type="ORF">NONO_c46970</name>
</gene>
<dbReference type="Gene3D" id="1.10.10.60">
    <property type="entry name" value="Homeodomain-like"/>
    <property type="match status" value="1"/>
</dbReference>
<keyword evidence="5" id="KW-1185">Reference proteome</keyword>
<dbReference type="PATRIC" id="fig|1415166.3.peg.4831"/>
<dbReference type="PROSITE" id="PS50977">
    <property type="entry name" value="HTH_TETR_2"/>
    <property type="match status" value="1"/>
</dbReference>
<evidence type="ECO:0000256" key="2">
    <source>
        <dbReference type="PROSITE-ProRule" id="PRU00335"/>
    </source>
</evidence>
<dbReference type="eggNOG" id="COG1309">
    <property type="taxonomic scope" value="Bacteria"/>
</dbReference>
<evidence type="ECO:0000313" key="5">
    <source>
        <dbReference type="Proteomes" id="UP000019150"/>
    </source>
</evidence>
<evidence type="ECO:0000259" key="3">
    <source>
        <dbReference type="PROSITE" id="PS50977"/>
    </source>
</evidence>
<accession>W5TQG8</accession>
<keyword evidence="1 2" id="KW-0238">DNA-binding</keyword>
<dbReference type="InterPro" id="IPR009057">
    <property type="entry name" value="Homeodomain-like_sf"/>
</dbReference>
<feature type="DNA-binding region" description="H-T-H motif" evidence="2">
    <location>
        <begin position="42"/>
        <end position="61"/>
    </location>
</feature>
<protein>
    <submittedName>
        <fullName evidence="4">Putative transcriptional regulator, TetR family</fullName>
    </submittedName>
</protein>
<dbReference type="SUPFAM" id="SSF48498">
    <property type="entry name" value="Tetracyclin repressor-like, C-terminal domain"/>
    <property type="match status" value="1"/>
</dbReference>
<feature type="domain" description="HTH tetR-type" evidence="3">
    <location>
        <begin position="19"/>
        <end position="79"/>
    </location>
</feature>
<proteinExistence type="predicted"/>
<evidence type="ECO:0000256" key="1">
    <source>
        <dbReference type="ARBA" id="ARBA00023125"/>
    </source>
</evidence>
<dbReference type="AlphaFoldDB" id="W5TQG8"/>
<dbReference type="HOGENOM" id="CLU_077880_1_0_11"/>
<dbReference type="STRING" id="1415166.NONO_c46970"/>
<reference evidence="4 5" key="1">
    <citation type="journal article" date="2014" name="Appl. Environ. Microbiol.">
        <title>Insights into the Microbial Degradation of Rubber and Gutta-Percha by Analysis of the Complete Genome of Nocardia nova SH22a.</title>
        <authorList>
            <person name="Luo Q."/>
            <person name="Hiessl S."/>
            <person name="Poehlein A."/>
            <person name="Daniel R."/>
            <person name="Steinbuchel A."/>
        </authorList>
    </citation>
    <scope>NUCLEOTIDE SEQUENCE [LARGE SCALE GENOMIC DNA]</scope>
    <source>
        <strain evidence="4">SH22a</strain>
    </source>
</reference>
<sequence length="246" mass="26047">MGESSPRSGGDGLWSPRLGRPPVIERDAVVAAAIAVGFDSLTVTGVAKRMGVRPSALYRHFPGRTELAAAAVEQVVAGAAWPGVPGQPGRQWREHLGEVVWTAWNLYDRHPGLAVEVAALVFAPPTLAAVSQRIVEVLRGAGFEARDAVLIADMAGELALGPFLLARDPDAARTSEADLGNGDGPVGVLDRIAARRRRLMRASSGKPGDHEVAQVLAAVVADDPRRWLQAKLELFLDAAATRRPAL</sequence>
<evidence type="ECO:0000313" key="4">
    <source>
        <dbReference type="EMBL" id="AHH19481.1"/>
    </source>
</evidence>
<dbReference type="InterPro" id="IPR001647">
    <property type="entry name" value="HTH_TetR"/>
</dbReference>
<dbReference type="Pfam" id="PF00440">
    <property type="entry name" value="TetR_N"/>
    <property type="match status" value="1"/>
</dbReference>
<dbReference type="EMBL" id="CP006850">
    <property type="protein sequence ID" value="AHH19481.1"/>
    <property type="molecule type" value="Genomic_DNA"/>
</dbReference>
<dbReference type="KEGG" id="nno:NONO_c46970"/>
<dbReference type="Proteomes" id="UP000019150">
    <property type="component" value="Chromosome"/>
</dbReference>
<dbReference type="Gene3D" id="1.10.357.10">
    <property type="entry name" value="Tetracycline Repressor, domain 2"/>
    <property type="match status" value="1"/>
</dbReference>
<dbReference type="SUPFAM" id="SSF46689">
    <property type="entry name" value="Homeodomain-like"/>
    <property type="match status" value="1"/>
</dbReference>
<organism evidence="4 5">
    <name type="scientific">Nocardia nova SH22a</name>
    <dbReference type="NCBI Taxonomy" id="1415166"/>
    <lineage>
        <taxon>Bacteria</taxon>
        <taxon>Bacillati</taxon>
        <taxon>Actinomycetota</taxon>
        <taxon>Actinomycetes</taxon>
        <taxon>Mycobacteriales</taxon>
        <taxon>Nocardiaceae</taxon>
        <taxon>Nocardia</taxon>
    </lineage>
</organism>
<dbReference type="GO" id="GO:0003677">
    <property type="term" value="F:DNA binding"/>
    <property type="evidence" value="ECO:0007669"/>
    <property type="project" value="UniProtKB-UniRule"/>
</dbReference>